<keyword evidence="5" id="KW-1185">Reference proteome</keyword>
<dbReference type="EMBL" id="SKBU01000006">
    <property type="protein sequence ID" value="TCJ19894.1"/>
    <property type="molecule type" value="Genomic_DNA"/>
</dbReference>
<dbReference type="InterPro" id="IPR042003">
    <property type="entry name" value="Sortase_E"/>
</dbReference>
<accession>A0A4R1BQC6</accession>
<feature type="active site" description="Proton donor/acceptor" evidence="2">
    <location>
        <position position="183"/>
    </location>
</feature>
<dbReference type="InterPro" id="IPR005754">
    <property type="entry name" value="Sortase"/>
</dbReference>
<proteinExistence type="predicted"/>
<reference evidence="4 5" key="1">
    <citation type="submission" date="2019-03" db="EMBL/GenBank/DDBJ databases">
        <title>Whole genome sequence of a novel Rubrobacter taiwanensis strain, isolated from Yellowstone National Park.</title>
        <authorList>
            <person name="Freed S."/>
            <person name="Ramaley R.F."/>
            <person name="Kyndt J.A."/>
        </authorList>
    </citation>
    <scope>NUCLEOTIDE SEQUENCE [LARGE SCALE GENOMIC DNA]</scope>
    <source>
        <strain evidence="4 5">Yellowstone</strain>
    </source>
</reference>
<feature type="active site" description="Acyl-thioester intermediate" evidence="2">
    <location>
        <position position="250"/>
    </location>
</feature>
<dbReference type="CDD" id="cd05830">
    <property type="entry name" value="Sortase_E"/>
    <property type="match status" value="1"/>
</dbReference>
<dbReference type="GO" id="GO:0016787">
    <property type="term" value="F:hydrolase activity"/>
    <property type="evidence" value="ECO:0007669"/>
    <property type="project" value="UniProtKB-KW"/>
</dbReference>
<evidence type="ECO:0000256" key="1">
    <source>
        <dbReference type="ARBA" id="ARBA00022801"/>
    </source>
</evidence>
<dbReference type="Proteomes" id="UP000295244">
    <property type="component" value="Unassembled WGS sequence"/>
</dbReference>
<dbReference type="Pfam" id="PF04203">
    <property type="entry name" value="Sortase"/>
    <property type="match status" value="1"/>
</dbReference>
<dbReference type="SUPFAM" id="SSF63817">
    <property type="entry name" value="Sortase"/>
    <property type="match status" value="1"/>
</dbReference>
<dbReference type="InterPro" id="IPR023365">
    <property type="entry name" value="Sortase_dom-sf"/>
</dbReference>
<dbReference type="NCBIfam" id="TIGR01076">
    <property type="entry name" value="sortase_fam"/>
    <property type="match status" value="1"/>
</dbReference>
<comment type="caution">
    <text evidence="4">The sequence shown here is derived from an EMBL/GenBank/DDBJ whole genome shotgun (WGS) entry which is preliminary data.</text>
</comment>
<dbReference type="Gene3D" id="2.40.260.10">
    <property type="entry name" value="Sortase"/>
    <property type="match status" value="1"/>
</dbReference>
<evidence type="ECO:0000256" key="2">
    <source>
        <dbReference type="PIRSR" id="PIRSR605754-1"/>
    </source>
</evidence>
<sequence>MIGELLHELAHAHAAFDRHGTHYIAAGRLRTYSVSGMRERSGKLLPLLFLGLLAAIWAAGALRGETASAQLRFTEVRAAEEPSTTFVPANDGLLLGETSPAERTSGRTPPAAEPVQIPRERTPDPESRHPAADLRLTIPRLGIADLAVPTGSGQGMLDRVGILHLEQSGYPWEPGSNTYIAGHAIGYPETRIPYVFYELGELRRGDEILLQDPAGRTYTYRVYETLVVDPEDYWVTAPVAGRTIVSLQTCTPIPSFEKRLVVRGELVG</sequence>
<evidence type="ECO:0000313" key="5">
    <source>
        <dbReference type="Proteomes" id="UP000295244"/>
    </source>
</evidence>
<evidence type="ECO:0000256" key="3">
    <source>
        <dbReference type="SAM" id="MobiDB-lite"/>
    </source>
</evidence>
<keyword evidence="1" id="KW-0378">Hydrolase</keyword>
<feature type="compositionally biased region" description="Basic and acidic residues" evidence="3">
    <location>
        <begin position="118"/>
        <end position="130"/>
    </location>
</feature>
<protein>
    <submittedName>
        <fullName evidence="4">Sortase</fullName>
    </submittedName>
</protein>
<dbReference type="AlphaFoldDB" id="A0A4R1BQC6"/>
<dbReference type="OrthoDB" id="5242879at2"/>
<evidence type="ECO:0000313" key="4">
    <source>
        <dbReference type="EMBL" id="TCJ19894.1"/>
    </source>
</evidence>
<organism evidence="4 5">
    <name type="scientific">Rubrobacter taiwanensis</name>
    <dbReference type="NCBI Taxonomy" id="185139"/>
    <lineage>
        <taxon>Bacteria</taxon>
        <taxon>Bacillati</taxon>
        <taxon>Actinomycetota</taxon>
        <taxon>Rubrobacteria</taxon>
        <taxon>Rubrobacterales</taxon>
        <taxon>Rubrobacteraceae</taxon>
        <taxon>Rubrobacter</taxon>
    </lineage>
</organism>
<gene>
    <name evidence="4" type="ORF">E0L93_02765</name>
</gene>
<feature type="region of interest" description="Disordered" evidence="3">
    <location>
        <begin position="87"/>
        <end position="130"/>
    </location>
</feature>
<name>A0A4R1BQC6_9ACTN</name>